<name>W2XY08_PHYNI</name>
<dbReference type="EMBL" id="ANIX01000015">
    <property type="protein sequence ID" value="ETP27412.1"/>
    <property type="molecule type" value="Genomic_DNA"/>
</dbReference>
<reference evidence="2 3" key="1">
    <citation type="submission" date="2013-11" db="EMBL/GenBank/DDBJ databases">
        <title>The Genome Sequence of Phytophthora parasitica CJ01A1.</title>
        <authorList>
            <consortium name="The Broad Institute Genomics Platform"/>
            <person name="Russ C."/>
            <person name="Tyler B."/>
            <person name="Panabieres F."/>
            <person name="Shan W."/>
            <person name="Tripathy S."/>
            <person name="Grunwald N."/>
            <person name="Machado M."/>
            <person name="Johnson C.S."/>
            <person name="Walker B."/>
            <person name="Young S.K."/>
            <person name="Zeng Q."/>
            <person name="Gargeya S."/>
            <person name="Fitzgerald M."/>
            <person name="Haas B."/>
            <person name="Abouelleil A."/>
            <person name="Allen A.W."/>
            <person name="Alvarado L."/>
            <person name="Arachchi H.M."/>
            <person name="Berlin A.M."/>
            <person name="Chapman S.B."/>
            <person name="Gainer-Dewar J."/>
            <person name="Goldberg J."/>
            <person name="Griggs A."/>
            <person name="Gujja S."/>
            <person name="Hansen M."/>
            <person name="Howarth C."/>
            <person name="Imamovic A."/>
            <person name="Ireland A."/>
            <person name="Larimer J."/>
            <person name="McCowan C."/>
            <person name="Murphy C."/>
            <person name="Pearson M."/>
            <person name="Poon T.W."/>
            <person name="Priest M."/>
            <person name="Roberts A."/>
            <person name="Saif S."/>
            <person name="Shea T."/>
            <person name="Sisk P."/>
            <person name="Sykes S."/>
            <person name="Wortman J."/>
            <person name="Nusbaum C."/>
            <person name="Birren B."/>
        </authorList>
    </citation>
    <scope>NUCLEOTIDE SEQUENCE [LARGE SCALE GENOMIC DNA]</scope>
    <source>
        <strain evidence="2 3">CJ01A1</strain>
    </source>
</reference>
<organism evidence="2 3">
    <name type="scientific">Phytophthora nicotianae CJ01A1</name>
    <dbReference type="NCBI Taxonomy" id="1317063"/>
    <lineage>
        <taxon>Eukaryota</taxon>
        <taxon>Sar</taxon>
        <taxon>Stramenopiles</taxon>
        <taxon>Oomycota</taxon>
        <taxon>Peronosporomycetes</taxon>
        <taxon>Peronosporales</taxon>
        <taxon>Peronosporaceae</taxon>
        <taxon>Phytophthora</taxon>
    </lineage>
</organism>
<feature type="non-terminal residue" evidence="2">
    <location>
        <position position="1"/>
    </location>
</feature>
<proteinExistence type="predicted"/>
<evidence type="ECO:0000256" key="1">
    <source>
        <dbReference type="SAM" id="MobiDB-lite"/>
    </source>
</evidence>
<dbReference type="AlphaFoldDB" id="W2XY08"/>
<feature type="compositionally biased region" description="Basic and acidic residues" evidence="1">
    <location>
        <begin position="46"/>
        <end position="61"/>
    </location>
</feature>
<sequence length="61" mass="6428">CPTRGDRGNTLYSANGVHDGTPSSAWQNHVYLHAPGVGGGHVLPSAHDRHGYSRNGVPDHS</sequence>
<feature type="non-terminal residue" evidence="2">
    <location>
        <position position="61"/>
    </location>
</feature>
<comment type="caution">
    <text evidence="2">The sequence shown here is derived from an EMBL/GenBank/DDBJ whole genome shotgun (WGS) entry which is preliminary data.</text>
</comment>
<dbReference type="Proteomes" id="UP000018958">
    <property type="component" value="Unassembled WGS sequence"/>
</dbReference>
<feature type="region of interest" description="Disordered" evidence="1">
    <location>
        <begin position="38"/>
        <end position="61"/>
    </location>
</feature>
<evidence type="ECO:0000313" key="3">
    <source>
        <dbReference type="Proteomes" id="UP000018958"/>
    </source>
</evidence>
<gene>
    <name evidence="2" type="ORF">F441_00076</name>
</gene>
<protein>
    <submittedName>
        <fullName evidence="2">Uncharacterized protein</fullName>
    </submittedName>
</protein>
<accession>W2XY08</accession>
<evidence type="ECO:0000313" key="2">
    <source>
        <dbReference type="EMBL" id="ETP27412.1"/>
    </source>
</evidence>